<feature type="domain" description="U1-type" evidence="2">
    <location>
        <begin position="371"/>
        <end position="405"/>
    </location>
</feature>
<feature type="compositionally biased region" description="Polar residues" evidence="1">
    <location>
        <begin position="240"/>
        <end position="264"/>
    </location>
</feature>
<feature type="domain" description="U1-type" evidence="2">
    <location>
        <begin position="153"/>
        <end position="188"/>
    </location>
</feature>
<reference evidence="3 4" key="1">
    <citation type="submission" date="2020-06" db="EMBL/GenBank/DDBJ databases">
        <title>Transcriptomic and genomic resources for Thalictrum thalictroides and T. hernandezii: Facilitating candidate gene discovery in an emerging model plant lineage.</title>
        <authorList>
            <person name="Arias T."/>
            <person name="Riano-Pachon D.M."/>
            <person name="Di Stilio V.S."/>
        </authorList>
    </citation>
    <scope>NUCLEOTIDE SEQUENCE [LARGE SCALE GENOMIC DNA]</scope>
    <source>
        <strain evidence="4">cv. WT478/WT964</strain>
        <tissue evidence="3">Leaves</tissue>
    </source>
</reference>
<dbReference type="InterPro" id="IPR013087">
    <property type="entry name" value="Znf_C2H2_type"/>
</dbReference>
<feature type="compositionally biased region" description="Low complexity" evidence="1">
    <location>
        <begin position="224"/>
        <end position="233"/>
    </location>
</feature>
<dbReference type="EMBL" id="JABWDY010026813">
    <property type="protein sequence ID" value="KAF5188421.1"/>
    <property type="molecule type" value="Genomic_DNA"/>
</dbReference>
<name>A0A7J6VUH3_THATH</name>
<feature type="compositionally biased region" description="Basic residues" evidence="1">
    <location>
        <begin position="89"/>
        <end position="99"/>
    </location>
</feature>
<dbReference type="SUPFAM" id="SSF57667">
    <property type="entry name" value="beta-beta-alpha zinc fingers"/>
    <property type="match status" value="2"/>
</dbReference>
<protein>
    <recommendedName>
        <fullName evidence="2">U1-type domain-containing protein</fullName>
    </recommendedName>
</protein>
<feature type="compositionally biased region" description="Gly residues" evidence="1">
    <location>
        <begin position="52"/>
        <end position="70"/>
    </location>
</feature>
<dbReference type="OrthoDB" id="434647at2759"/>
<dbReference type="Proteomes" id="UP000554482">
    <property type="component" value="Unassembled WGS sequence"/>
</dbReference>
<feature type="region of interest" description="Disordered" evidence="1">
    <location>
        <begin position="224"/>
        <end position="364"/>
    </location>
</feature>
<feature type="compositionally biased region" description="Polar residues" evidence="1">
    <location>
        <begin position="283"/>
        <end position="294"/>
    </location>
</feature>
<organism evidence="3 4">
    <name type="scientific">Thalictrum thalictroides</name>
    <name type="common">Rue-anemone</name>
    <name type="synonym">Anemone thalictroides</name>
    <dbReference type="NCBI Taxonomy" id="46969"/>
    <lineage>
        <taxon>Eukaryota</taxon>
        <taxon>Viridiplantae</taxon>
        <taxon>Streptophyta</taxon>
        <taxon>Embryophyta</taxon>
        <taxon>Tracheophyta</taxon>
        <taxon>Spermatophyta</taxon>
        <taxon>Magnoliopsida</taxon>
        <taxon>Ranunculales</taxon>
        <taxon>Ranunculaceae</taxon>
        <taxon>Thalictroideae</taxon>
        <taxon>Thalictrum</taxon>
    </lineage>
</organism>
<evidence type="ECO:0000259" key="2">
    <source>
        <dbReference type="SMART" id="SM00451"/>
    </source>
</evidence>
<dbReference type="GO" id="GO:0003676">
    <property type="term" value="F:nucleic acid binding"/>
    <property type="evidence" value="ECO:0007669"/>
    <property type="project" value="InterPro"/>
</dbReference>
<dbReference type="GO" id="GO:0008270">
    <property type="term" value="F:zinc ion binding"/>
    <property type="evidence" value="ECO:0007669"/>
    <property type="project" value="InterPro"/>
</dbReference>
<dbReference type="AlphaFoldDB" id="A0A7J6VUH3"/>
<keyword evidence="4" id="KW-1185">Reference proteome</keyword>
<gene>
    <name evidence="3" type="ORF">FRX31_021991</name>
</gene>
<dbReference type="Pfam" id="PF12874">
    <property type="entry name" value="zf-met"/>
    <property type="match status" value="2"/>
</dbReference>
<dbReference type="Gene3D" id="3.30.160.60">
    <property type="entry name" value="Classic Zinc Finger"/>
    <property type="match status" value="2"/>
</dbReference>
<evidence type="ECO:0000256" key="1">
    <source>
        <dbReference type="SAM" id="MobiDB-lite"/>
    </source>
</evidence>
<dbReference type="SMART" id="SM00451">
    <property type="entry name" value="ZnF_U1"/>
    <property type="match status" value="2"/>
</dbReference>
<feature type="region of interest" description="Disordered" evidence="1">
    <location>
        <begin position="1"/>
        <end position="154"/>
    </location>
</feature>
<feature type="compositionally biased region" description="Low complexity" evidence="1">
    <location>
        <begin position="127"/>
        <end position="144"/>
    </location>
</feature>
<feature type="compositionally biased region" description="Basic residues" evidence="1">
    <location>
        <begin position="338"/>
        <end position="353"/>
    </location>
</feature>
<feature type="compositionally biased region" description="Basic and acidic residues" evidence="1">
    <location>
        <begin position="297"/>
        <end position="307"/>
    </location>
</feature>
<dbReference type="InterPro" id="IPR003604">
    <property type="entry name" value="Matrin/U1-like-C_Znf_C2H2"/>
</dbReference>
<feature type="compositionally biased region" description="Polar residues" evidence="1">
    <location>
        <begin position="101"/>
        <end position="115"/>
    </location>
</feature>
<evidence type="ECO:0000313" key="4">
    <source>
        <dbReference type="Proteomes" id="UP000554482"/>
    </source>
</evidence>
<dbReference type="PANTHER" id="PTHR47487:SF12">
    <property type="entry name" value="GLUTENIN, HIGH MOLECULAR WEIGHT SUBUNIT DX5-LIKE"/>
    <property type="match status" value="1"/>
</dbReference>
<feature type="compositionally biased region" description="Low complexity" evidence="1">
    <location>
        <begin position="31"/>
        <end position="51"/>
    </location>
</feature>
<dbReference type="InterPro" id="IPR036236">
    <property type="entry name" value="Znf_C2H2_sf"/>
</dbReference>
<sequence length="580" mass="63042">MAGVQERQWHGKNVGYGPGEGPMQMPPYMAPPHGGYHQGPYPGQRGGRSPYRGGGRRGGGPFRGGNGRGNFGHRPLRTDRSNPQFSGRARGRGGNRRIPQRVTTSRPETASTGEPASSVEHGDVEESAMVSASVPPSAFASRPPGKASSTRRQPQIAWCELCRVDCTSLDILEQHKNGKKHKKNLQRFEELQKAGNPLPLPMIVTNSSSAPGVVHNPTDIPASAFAPSAPTTPGSVPPIASSSFSEPTTTPMPDVQNEQPSLSESKSEVIAQAENVDRDETNNSEAPQDMSTEVPTDESKLESESKNDIVGQTEGEEGEPTETPGKKRRFDRLDSRKRGMNRKMRVGRGGKRMRTFDQPTWPVEPPKPKEVVPIICDLCNVKCDTQAVFETHLAGKKHISKLKRFEGHQAMFGPVGLQALYPPNPNTQPIFIPQVHQQNMYAPPSSFHQPVAYVPHAQHAATVSESQVIQNPEGDGAHVTWYGSQNEVDAASEGQEGQLAIGNIPENSVTRSEENFVYNPSEASVLPPQESTMTVSEHVAFAKDESITVADYRVTTTTTENVTFSGLDTKIAESTSRNEE</sequence>
<comment type="caution">
    <text evidence="3">The sequence shown here is derived from an EMBL/GenBank/DDBJ whole genome shotgun (WGS) entry which is preliminary data.</text>
</comment>
<evidence type="ECO:0000313" key="3">
    <source>
        <dbReference type="EMBL" id="KAF5188421.1"/>
    </source>
</evidence>
<proteinExistence type="predicted"/>
<dbReference type="PANTHER" id="PTHR47487">
    <property type="entry name" value="OS06G0651300 PROTEIN-RELATED"/>
    <property type="match status" value="1"/>
</dbReference>
<accession>A0A7J6VUH3</accession>